<evidence type="ECO:0000313" key="1">
    <source>
        <dbReference type="EMBL" id="VDD75803.1"/>
    </source>
</evidence>
<dbReference type="STRING" id="53468.A0A3P6HPV9"/>
<protein>
    <submittedName>
        <fullName evidence="1">Uncharacterized protein</fullName>
    </submittedName>
</protein>
<organism evidence="1 2">
    <name type="scientific">Mesocestoides corti</name>
    <name type="common">Flatworm</name>
    <dbReference type="NCBI Taxonomy" id="53468"/>
    <lineage>
        <taxon>Eukaryota</taxon>
        <taxon>Metazoa</taxon>
        <taxon>Spiralia</taxon>
        <taxon>Lophotrochozoa</taxon>
        <taxon>Platyhelminthes</taxon>
        <taxon>Cestoda</taxon>
        <taxon>Eucestoda</taxon>
        <taxon>Cyclophyllidea</taxon>
        <taxon>Mesocestoididae</taxon>
        <taxon>Mesocestoides</taxon>
    </lineage>
</organism>
<dbReference type="Proteomes" id="UP000267029">
    <property type="component" value="Unassembled WGS sequence"/>
</dbReference>
<sequence length="123" mass="13613">MCVFQSTVFAVDAPAAARLNTLFFFLQTAFDILTPGPSIRQRQGRLHQPADLREGLSNAVYAVRRGVHHLTYDLQMPVVADPQKGSVGAIGDVLPNILGGLRNQLRPEAKREDEEKWKCTQGL</sequence>
<dbReference type="OrthoDB" id="6277944at2759"/>
<reference evidence="1 2" key="1">
    <citation type="submission" date="2018-10" db="EMBL/GenBank/DDBJ databases">
        <authorList>
            <consortium name="Pathogen Informatics"/>
        </authorList>
    </citation>
    <scope>NUCLEOTIDE SEQUENCE [LARGE SCALE GENOMIC DNA]</scope>
</reference>
<accession>A0A3P6HPV9</accession>
<gene>
    <name evidence="1" type="ORF">MCOS_LOCUS1806</name>
</gene>
<evidence type="ECO:0000313" key="2">
    <source>
        <dbReference type="Proteomes" id="UP000267029"/>
    </source>
</evidence>
<keyword evidence="2" id="KW-1185">Reference proteome</keyword>
<proteinExistence type="predicted"/>
<dbReference type="AlphaFoldDB" id="A0A3P6HPV9"/>
<dbReference type="EMBL" id="UXSR01000251">
    <property type="protein sequence ID" value="VDD75803.1"/>
    <property type="molecule type" value="Genomic_DNA"/>
</dbReference>
<name>A0A3P6HPV9_MESCO</name>